<accession>A0A7X2SYU9</accession>
<name>A0A7X2SYU9_ENTAG</name>
<organism evidence="1 2">
    <name type="scientific">Enterobacter agglomerans</name>
    <name type="common">Erwinia herbicola</name>
    <name type="synonym">Pantoea agglomerans</name>
    <dbReference type="NCBI Taxonomy" id="549"/>
    <lineage>
        <taxon>Bacteria</taxon>
        <taxon>Pseudomonadati</taxon>
        <taxon>Pseudomonadota</taxon>
        <taxon>Gammaproteobacteria</taxon>
        <taxon>Enterobacterales</taxon>
        <taxon>Erwiniaceae</taxon>
        <taxon>Pantoea</taxon>
        <taxon>Pantoea agglomerans group</taxon>
    </lineage>
</organism>
<comment type="caution">
    <text evidence="1">The sequence shown here is derived from an EMBL/GenBank/DDBJ whole genome shotgun (WGS) entry which is preliminary data.</text>
</comment>
<dbReference type="EMBL" id="WKLC01002350">
    <property type="protein sequence ID" value="MSE19065.1"/>
    <property type="molecule type" value="Genomic_DNA"/>
</dbReference>
<feature type="non-terminal residue" evidence="1">
    <location>
        <position position="54"/>
    </location>
</feature>
<sequence length="54" mass="5846">MMTKLENRPLLVMLIVLVAVGQMAQTIYVPAMSVMADALNVRDGALQRVMAASL</sequence>
<dbReference type="Proteomes" id="UP000461948">
    <property type="component" value="Unassembled WGS sequence"/>
</dbReference>
<reference evidence="1 2" key="1">
    <citation type="submission" date="2019-11" db="EMBL/GenBank/DDBJ databases">
        <title>Draft Genome Sequence of Plant Growth-Promoting Rhizosphere-Associated Bacteria.</title>
        <authorList>
            <person name="Vasilyev I.Y."/>
            <person name="Radchenko V."/>
            <person name="Ilnitskaya E.V."/>
        </authorList>
    </citation>
    <scope>NUCLEOTIDE SEQUENCE [LARGE SCALE GENOMIC DNA]</scope>
    <source>
        <strain evidence="1 2">VRA_MhP_f</strain>
    </source>
</reference>
<gene>
    <name evidence="1" type="primary">emrD</name>
    <name evidence="1" type="ORF">GKC49_29370</name>
</gene>
<dbReference type="Gene3D" id="1.20.1720.10">
    <property type="entry name" value="Multidrug resistance protein D"/>
    <property type="match status" value="1"/>
</dbReference>
<dbReference type="AlphaFoldDB" id="A0A7X2SYU9"/>
<proteinExistence type="predicted"/>
<evidence type="ECO:0000313" key="1">
    <source>
        <dbReference type="EMBL" id="MSE19065.1"/>
    </source>
</evidence>
<evidence type="ECO:0000313" key="2">
    <source>
        <dbReference type="Proteomes" id="UP000461948"/>
    </source>
</evidence>
<protein>
    <submittedName>
        <fullName evidence="1">Multidrug efflux MFS transporter EmrD</fullName>
    </submittedName>
</protein>